<dbReference type="PROSITE" id="PS51910">
    <property type="entry name" value="GH18_2"/>
    <property type="match status" value="1"/>
</dbReference>
<dbReference type="InterPro" id="IPR011583">
    <property type="entry name" value="Chitinase_II/V-like_cat"/>
</dbReference>
<dbReference type="SUPFAM" id="SSF54556">
    <property type="entry name" value="Chitinase insertion domain"/>
    <property type="match status" value="1"/>
</dbReference>
<keyword evidence="10" id="KW-0624">Polysaccharide degradation</keyword>
<comment type="similarity">
    <text evidence="3">Belongs to the glycosyl hydrolase 18 family. Chitinase class V subfamily.</text>
</comment>
<keyword evidence="9 11" id="KW-0326">Glycosidase</keyword>
<keyword evidence="7" id="KW-0146">Chitin degradation</keyword>
<evidence type="ECO:0000256" key="4">
    <source>
        <dbReference type="ARBA" id="ARBA00012729"/>
    </source>
</evidence>
<dbReference type="Gene3D" id="3.20.20.80">
    <property type="entry name" value="Glycosidases"/>
    <property type="match status" value="1"/>
</dbReference>
<evidence type="ECO:0000256" key="1">
    <source>
        <dbReference type="ARBA" id="ARBA00000822"/>
    </source>
</evidence>
<keyword evidence="5" id="KW-0964">Secreted</keyword>
<evidence type="ECO:0000256" key="2">
    <source>
        <dbReference type="ARBA" id="ARBA00004613"/>
    </source>
</evidence>
<dbReference type="SUPFAM" id="SSF51445">
    <property type="entry name" value="(Trans)glycosidases"/>
    <property type="match status" value="1"/>
</dbReference>
<dbReference type="InterPro" id="IPR017853">
    <property type="entry name" value="GH"/>
</dbReference>
<name>A0A5N6TYZ5_ASPAV</name>
<dbReference type="FunFam" id="3.20.20.80:FF:000075">
    <property type="entry name" value="Sporulation-specific chitinase"/>
    <property type="match status" value="1"/>
</dbReference>
<keyword evidence="8" id="KW-0119">Carbohydrate metabolism</keyword>
<dbReference type="InterPro" id="IPR001579">
    <property type="entry name" value="Glyco_hydro_18_chit_AS"/>
</dbReference>
<dbReference type="Proteomes" id="UP000325780">
    <property type="component" value="Unassembled WGS sequence"/>
</dbReference>
<comment type="subcellular location">
    <subcellularLocation>
        <location evidence="2">Secreted</location>
    </subcellularLocation>
</comment>
<protein>
    <recommendedName>
        <fullName evidence="4">chitinase</fullName>
        <ecNumber evidence="4">3.2.1.14</ecNumber>
    </recommendedName>
</protein>
<dbReference type="OrthoDB" id="76388at2759"/>
<dbReference type="CDD" id="cd06548">
    <property type="entry name" value="GH18_chitinase"/>
    <property type="match status" value="1"/>
</dbReference>
<evidence type="ECO:0000256" key="10">
    <source>
        <dbReference type="ARBA" id="ARBA00023326"/>
    </source>
</evidence>
<evidence type="ECO:0000256" key="12">
    <source>
        <dbReference type="SAM" id="SignalP"/>
    </source>
</evidence>
<dbReference type="FunFam" id="3.10.50.10:FF:000005">
    <property type="entry name" value="Endochitinase B1"/>
    <property type="match status" value="1"/>
</dbReference>
<evidence type="ECO:0000256" key="11">
    <source>
        <dbReference type="RuleBase" id="RU000489"/>
    </source>
</evidence>
<feature type="chain" id="PRO_5024914433" description="chitinase" evidence="12">
    <location>
        <begin position="26"/>
        <end position="428"/>
    </location>
</feature>
<evidence type="ECO:0000256" key="7">
    <source>
        <dbReference type="ARBA" id="ARBA00023024"/>
    </source>
</evidence>
<keyword evidence="15" id="KW-1185">Reference proteome</keyword>
<evidence type="ECO:0000313" key="14">
    <source>
        <dbReference type="EMBL" id="KAE8151602.1"/>
    </source>
</evidence>
<dbReference type="GO" id="GO:0008061">
    <property type="term" value="F:chitin binding"/>
    <property type="evidence" value="ECO:0007669"/>
    <property type="project" value="InterPro"/>
</dbReference>
<dbReference type="InterPro" id="IPR001223">
    <property type="entry name" value="Glyco_hydro18_cat"/>
</dbReference>
<evidence type="ECO:0000259" key="13">
    <source>
        <dbReference type="PROSITE" id="PS51910"/>
    </source>
</evidence>
<reference evidence="14 15" key="1">
    <citation type="submission" date="2019-04" db="EMBL/GenBank/DDBJ databases">
        <title>Friends and foes A comparative genomics study of 23 Aspergillus species from section Flavi.</title>
        <authorList>
            <consortium name="DOE Joint Genome Institute"/>
            <person name="Kjaerbolling I."/>
            <person name="Vesth T."/>
            <person name="Frisvad J.C."/>
            <person name="Nybo J.L."/>
            <person name="Theobald S."/>
            <person name="Kildgaard S."/>
            <person name="Isbrandt T."/>
            <person name="Kuo A."/>
            <person name="Sato A."/>
            <person name="Lyhne E.K."/>
            <person name="Kogle M.E."/>
            <person name="Wiebenga A."/>
            <person name="Kun R.S."/>
            <person name="Lubbers R.J."/>
            <person name="Makela M.R."/>
            <person name="Barry K."/>
            <person name="Chovatia M."/>
            <person name="Clum A."/>
            <person name="Daum C."/>
            <person name="Haridas S."/>
            <person name="He G."/>
            <person name="LaButti K."/>
            <person name="Lipzen A."/>
            <person name="Mondo S."/>
            <person name="Riley R."/>
            <person name="Salamov A."/>
            <person name="Simmons B.A."/>
            <person name="Magnuson J.K."/>
            <person name="Henrissat B."/>
            <person name="Mortensen U.H."/>
            <person name="Larsen T.O."/>
            <person name="Devries R.P."/>
            <person name="Grigoriev I.V."/>
            <person name="Machida M."/>
            <person name="Baker S.E."/>
            <person name="Andersen M.R."/>
        </authorList>
    </citation>
    <scope>NUCLEOTIDE SEQUENCE [LARGE SCALE GENOMIC DNA]</scope>
    <source>
        <strain evidence="14 15">IBT 18842</strain>
    </source>
</reference>
<dbReference type="Pfam" id="PF00704">
    <property type="entry name" value="Glyco_hydro_18"/>
    <property type="match status" value="1"/>
</dbReference>
<dbReference type="EMBL" id="ML742068">
    <property type="protein sequence ID" value="KAE8151602.1"/>
    <property type="molecule type" value="Genomic_DNA"/>
</dbReference>
<dbReference type="PANTHER" id="PTHR11177">
    <property type="entry name" value="CHITINASE"/>
    <property type="match status" value="1"/>
</dbReference>
<dbReference type="PROSITE" id="PS01095">
    <property type="entry name" value="GH18_1"/>
    <property type="match status" value="1"/>
</dbReference>
<organism evidence="14 15">
    <name type="scientific">Aspergillus avenaceus</name>
    <dbReference type="NCBI Taxonomy" id="36643"/>
    <lineage>
        <taxon>Eukaryota</taxon>
        <taxon>Fungi</taxon>
        <taxon>Dikarya</taxon>
        <taxon>Ascomycota</taxon>
        <taxon>Pezizomycotina</taxon>
        <taxon>Eurotiomycetes</taxon>
        <taxon>Eurotiomycetidae</taxon>
        <taxon>Eurotiales</taxon>
        <taxon>Aspergillaceae</taxon>
        <taxon>Aspergillus</taxon>
        <taxon>Aspergillus subgen. Circumdati</taxon>
    </lineage>
</organism>
<dbReference type="EC" id="3.2.1.14" evidence="4"/>
<dbReference type="PANTHER" id="PTHR11177:SF317">
    <property type="entry name" value="CHITINASE 12-RELATED"/>
    <property type="match status" value="1"/>
</dbReference>
<accession>A0A5N6TYZ5</accession>
<gene>
    <name evidence="14" type="ORF">BDV25DRAFT_128675</name>
</gene>
<dbReference type="GO" id="GO:0006032">
    <property type="term" value="P:chitin catabolic process"/>
    <property type="evidence" value="ECO:0007669"/>
    <property type="project" value="UniProtKB-KW"/>
</dbReference>
<comment type="catalytic activity">
    <reaction evidence="1">
        <text>Random endo-hydrolysis of N-acetyl-beta-D-glucosaminide (1-&gt;4)-beta-linkages in chitin and chitodextrins.</text>
        <dbReference type="EC" id="3.2.1.14"/>
    </reaction>
</comment>
<keyword evidence="6 11" id="KW-0378">Hydrolase</keyword>
<sequence>MKQFNCRVLSLFLISTLSWASLAYGRTIPIPSGNRPRASTGYRSVAFFVDWAIYDRKHRPNDIPAERLTHVLYAFAAIKETGEVFLSDTKAAFGKAPDATEGQSQTVGCIEELNKLKRRHRNLKVLLSIGGWTYSGMFKGPASDSVKRKEFARTAVQLMSDIGFDGVDVDWEYPSTAEQAEHLVSLLKETRDELDAYSTKNSNGKHFLLTVASPAGPEKIEVLRLPEMDRLLDFWNLMAYDYAGNWDTATGHLANVYKGQSDLRGTPYNTQDAVDLYTKKGVPSHKIVLGMPVYGRSFTQTNGPGDSFTKDTKGSWEPSVWDYKVLPLPGAKEYEIKELVASYSYDNHSRTLISYDTPNVARWKAEYIINKGLGGAMWWETSSDKQGSDSLITTVVNALGGPGSLEQVQNEVHYPLSKYPYIKGDTKG</sequence>
<dbReference type="Gene3D" id="3.10.50.10">
    <property type="match status" value="1"/>
</dbReference>
<evidence type="ECO:0000256" key="8">
    <source>
        <dbReference type="ARBA" id="ARBA00023277"/>
    </source>
</evidence>
<dbReference type="InterPro" id="IPR050314">
    <property type="entry name" value="Glycosyl_Hydrlase_18"/>
</dbReference>
<evidence type="ECO:0000256" key="9">
    <source>
        <dbReference type="ARBA" id="ARBA00023295"/>
    </source>
</evidence>
<dbReference type="GO" id="GO:0000272">
    <property type="term" value="P:polysaccharide catabolic process"/>
    <property type="evidence" value="ECO:0007669"/>
    <property type="project" value="UniProtKB-KW"/>
</dbReference>
<feature type="signal peptide" evidence="12">
    <location>
        <begin position="1"/>
        <end position="25"/>
    </location>
</feature>
<evidence type="ECO:0000256" key="3">
    <source>
        <dbReference type="ARBA" id="ARBA00008682"/>
    </source>
</evidence>
<evidence type="ECO:0000313" key="15">
    <source>
        <dbReference type="Proteomes" id="UP000325780"/>
    </source>
</evidence>
<keyword evidence="12" id="KW-0732">Signal</keyword>
<dbReference type="GO" id="GO:0008843">
    <property type="term" value="F:endochitinase activity"/>
    <property type="evidence" value="ECO:0007669"/>
    <property type="project" value="UniProtKB-EC"/>
</dbReference>
<dbReference type="InterPro" id="IPR029070">
    <property type="entry name" value="Chitinase_insertion_sf"/>
</dbReference>
<evidence type="ECO:0000256" key="6">
    <source>
        <dbReference type="ARBA" id="ARBA00022801"/>
    </source>
</evidence>
<dbReference type="SMART" id="SM00636">
    <property type="entry name" value="Glyco_18"/>
    <property type="match status" value="1"/>
</dbReference>
<feature type="domain" description="GH18" evidence="13">
    <location>
        <begin position="42"/>
        <end position="402"/>
    </location>
</feature>
<evidence type="ECO:0000256" key="5">
    <source>
        <dbReference type="ARBA" id="ARBA00022525"/>
    </source>
</evidence>
<dbReference type="GO" id="GO:0005576">
    <property type="term" value="C:extracellular region"/>
    <property type="evidence" value="ECO:0007669"/>
    <property type="project" value="UniProtKB-SubCell"/>
</dbReference>
<dbReference type="AlphaFoldDB" id="A0A5N6TYZ5"/>
<proteinExistence type="inferred from homology"/>